<dbReference type="GO" id="GO:0009401">
    <property type="term" value="P:phosphoenolpyruvate-dependent sugar phosphotransferase system"/>
    <property type="evidence" value="ECO:0007669"/>
    <property type="project" value="UniProtKB-KW"/>
</dbReference>
<feature type="transmembrane region" description="Helical" evidence="7">
    <location>
        <begin position="6"/>
        <end position="24"/>
    </location>
</feature>
<dbReference type="GO" id="GO:0008982">
    <property type="term" value="F:protein-N(PI)-phosphohistidine-sugar phosphotransferase activity"/>
    <property type="evidence" value="ECO:0007669"/>
    <property type="project" value="InterPro"/>
</dbReference>
<dbReference type="GO" id="GO:0016301">
    <property type="term" value="F:kinase activity"/>
    <property type="evidence" value="ECO:0007669"/>
    <property type="project" value="UniProtKB-KW"/>
</dbReference>
<keyword evidence="9" id="KW-0614">Plasmid</keyword>
<dbReference type="PANTHER" id="PTHR30009">
    <property type="entry name" value="CYTOCHROME C-TYPE SYNTHESIS PROTEIN AND PTS TRANSMEMBRANE COMPONENT"/>
    <property type="match status" value="1"/>
</dbReference>
<dbReference type="AlphaFoldDB" id="A0A1L8ZA96"/>
<keyword evidence="1" id="KW-0813">Transport</keyword>
<feature type="active site" description="Phosphocysteine intermediate; for EIIB activity" evidence="6">
    <location>
        <position position="70"/>
    </location>
</feature>
<keyword evidence="4" id="KW-0598">Phosphotransferase system</keyword>
<dbReference type="InterPro" id="IPR001996">
    <property type="entry name" value="PTS_IIB_1"/>
</dbReference>
<feature type="domain" description="PTS EIIB type-1" evidence="8">
    <location>
        <begin position="48"/>
        <end position="124"/>
    </location>
</feature>
<dbReference type="GO" id="GO:0090563">
    <property type="term" value="F:protein-phosphocysteine-sugar phosphotransferase activity"/>
    <property type="evidence" value="ECO:0007669"/>
    <property type="project" value="TreeGrafter"/>
</dbReference>
<dbReference type="NCBIfam" id="TIGR00826">
    <property type="entry name" value="EIIB_glc"/>
    <property type="match status" value="1"/>
</dbReference>
<evidence type="ECO:0000256" key="1">
    <source>
        <dbReference type="ARBA" id="ARBA00022448"/>
    </source>
</evidence>
<dbReference type="EMBL" id="JNBW01000395">
    <property type="protein sequence ID" value="OJH14677.1"/>
    <property type="molecule type" value="Genomic_DNA"/>
</dbReference>
<keyword evidence="5" id="KW-0418">Kinase</keyword>
<dbReference type="GO" id="GO:0005886">
    <property type="term" value="C:plasma membrane"/>
    <property type="evidence" value="ECO:0007669"/>
    <property type="project" value="TreeGrafter"/>
</dbReference>
<organism evidence="9">
    <name type="scientific">Borrelia bissettiae</name>
    <name type="common">Borreliella bissettiae</name>
    <dbReference type="NCBI Taxonomy" id="64897"/>
    <lineage>
        <taxon>Bacteria</taxon>
        <taxon>Pseudomonadati</taxon>
        <taxon>Spirochaetota</taxon>
        <taxon>Spirochaetia</taxon>
        <taxon>Spirochaetales</taxon>
        <taxon>Borreliaceae</taxon>
        <taxon>Borreliella</taxon>
    </lineage>
</organism>
<feature type="non-terminal residue" evidence="9">
    <location>
        <position position="1"/>
    </location>
</feature>
<dbReference type="Gene3D" id="3.30.1360.60">
    <property type="entry name" value="Glucose permease domain IIB"/>
    <property type="match status" value="1"/>
</dbReference>
<dbReference type="Pfam" id="PF00367">
    <property type="entry name" value="PTS_EIIB"/>
    <property type="match status" value="1"/>
</dbReference>
<reference evidence="9" key="1">
    <citation type="journal article" date="2015" name="Microbiology">
        <title>Similarities in murine infection and immune response to Borrelia bissettii and Borrelia burgdorferi sensu stricto.</title>
        <authorList>
            <person name="Leydet B.F.Jr."/>
            <person name="Liang F.T."/>
        </authorList>
    </citation>
    <scope>NUCLEOTIDE SEQUENCE [LARGE SCALE GENOMIC DNA]</scope>
    <source>
        <strain evidence="9">CO275</strain>
        <plasmid evidence="9">cp26</plasmid>
    </source>
</reference>
<evidence type="ECO:0000256" key="4">
    <source>
        <dbReference type="ARBA" id="ARBA00022683"/>
    </source>
</evidence>
<evidence type="ECO:0000256" key="6">
    <source>
        <dbReference type="PROSITE-ProRule" id="PRU00421"/>
    </source>
</evidence>
<dbReference type="InterPro" id="IPR036878">
    <property type="entry name" value="Glu_permease_IIB"/>
</dbReference>
<dbReference type="SUPFAM" id="SSF55604">
    <property type="entry name" value="Glucose permease domain IIB"/>
    <property type="match status" value="1"/>
</dbReference>
<name>A0A1L8ZA96_BORBI</name>
<keyword evidence="7" id="KW-0812">Transmembrane</keyword>
<keyword evidence="3" id="KW-0808">Transferase</keyword>
<dbReference type="InterPro" id="IPR018113">
    <property type="entry name" value="PTrfase_EIIB_Cys"/>
</dbReference>
<dbReference type="InterPro" id="IPR050429">
    <property type="entry name" value="PTS_Glucose_EIICBA"/>
</dbReference>
<accession>A0A1L8ZA96</accession>
<evidence type="ECO:0000256" key="5">
    <source>
        <dbReference type="ARBA" id="ARBA00022777"/>
    </source>
</evidence>
<gene>
    <name evidence="9" type="ORF">ER70_07235</name>
</gene>
<reference evidence="9" key="2">
    <citation type="submission" date="2015-07" db="EMBL/GenBank/DDBJ databases">
        <authorList>
            <person name="Noorani M."/>
        </authorList>
    </citation>
    <scope>NUCLEOTIDE SEQUENCE</scope>
    <source>
        <strain evidence="9">CO275</strain>
        <plasmid evidence="9">cp26</plasmid>
    </source>
</reference>
<keyword evidence="7" id="KW-0472">Membrane</keyword>
<keyword evidence="2 9" id="KW-0762">Sugar transport</keyword>
<dbReference type="CDD" id="cd00212">
    <property type="entry name" value="PTS_IIB_glc"/>
    <property type="match status" value="1"/>
</dbReference>
<evidence type="ECO:0000256" key="3">
    <source>
        <dbReference type="ARBA" id="ARBA00022679"/>
    </source>
</evidence>
<protein>
    <submittedName>
        <fullName evidence="9">PTS glucose transporter subunit IIB</fullName>
    </submittedName>
</protein>
<comment type="caution">
    <text evidence="9">The sequence shown here is derived from an EMBL/GenBank/DDBJ whole genome shotgun (WGS) entry which is preliminary data.</text>
</comment>
<evidence type="ECO:0000259" key="8">
    <source>
        <dbReference type="PROSITE" id="PS51098"/>
    </source>
</evidence>
<evidence type="ECO:0000256" key="7">
    <source>
        <dbReference type="SAM" id="Phobius"/>
    </source>
</evidence>
<keyword evidence="7" id="KW-1133">Transmembrane helix</keyword>
<dbReference type="PROSITE" id="PS51098">
    <property type="entry name" value="PTS_EIIB_TYPE_1"/>
    <property type="match status" value="1"/>
</dbReference>
<proteinExistence type="predicted"/>
<dbReference type="PANTHER" id="PTHR30009:SF20">
    <property type="entry name" value="PTS SYSTEM GLUCOSE-SPECIFIC EIICB COMPONENT-RELATED"/>
    <property type="match status" value="1"/>
</dbReference>
<evidence type="ECO:0000313" key="9">
    <source>
        <dbReference type="EMBL" id="OJH14677.1"/>
    </source>
</evidence>
<sequence length="124" mass="14015">PILGIFYFIGFYFIFKFAIMKFNLKTIGREDEEMEKDMMMSSEKTSLSETASKVLEGLGGKDNITYIDACASRLRVNLKQIEFIKSDAYFKNLGASGILRKGNSVQIVFGGLSDNIKMEIDKLM</sequence>
<geneLocation type="plasmid" evidence="9">
    <name>cp26</name>
</geneLocation>
<evidence type="ECO:0000256" key="2">
    <source>
        <dbReference type="ARBA" id="ARBA00022597"/>
    </source>
</evidence>